<gene>
    <name evidence="2" type="ORF">STAS_20646</name>
</gene>
<feature type="compositionally biased region" description="Basic and acidic residues" evidence="1">
    <location>
        <begin position="35"/>
        <end position="48"/>
    </location>
</feature>
<keyword evidence="2" id="KW-0378">Hydrolase</keyword>
<evidence type="ECO:0000256" key="1">
    <source>
        <dbReference type="SAM" id="MobiDB-lite"/>
    </source>
</evidence>
<dbReference type="AlphaFoldDB" id="A0A5A7QER5"/>
<organism evidence="2 3">
    <name type="scientific">Striga asiatica</name>
    <name type="common">Asiatic witchweed</name>
    <name type="synonym">Buchnera asiatica</name>
    <dbReference type="NCBI Taxonomy" id="4170"/>
    <lineage>
        <taxon>Eukaryota</taxon>
        <taxon>Viridiplantae</taxon>
        <taxon>Streptophyta</taxon>
        <taxon>Embryophyta</taxon>
        <taxon>Tracheophyta</taxon>
        <taxon>Spermatophyta</taxon>
        <taxon>Magnoliopsida</taxon>
        <taxon>eudicotyledons</taxon>
        <taxon>Gunneridae</taxon>
        <taxon>Pentapetalae</taxon>
        <taxon>asterids</taxon>
        <taxon>lamiids</taxon>
        <taxon>Lamiales</taxon>
        <taxon>Orobanchaceae</taxon>
        <taxon>Buchnereae</taxon>
        <taxon>Striga</taxon>
    </lineage>
</organism>
<comment type="caution">
    <text evidence="2">The sequence shown here is derived from an EMBL/GenBank/DDBJ whole genome shotgun (WGS) entry which is preliminary data.</text>
</comment>
<dbReference type="GO" id="GO:0016787">
    <property type="term" value="F:hydrolase activity"/>
    <property type="evidence" value="ECO:0007669"/>
    <property type="project" value="UniProtKB-KW"/>
</dbReference>
<proteinExistence type="predicted"/>
<feature type="compositionally biased region" description="Basic and acidic residues" evidence="1">
    <location>
        <begin position="69"/>
        <end position="88"/>
    </location>
</feature>
<protein>
    <submittedName>
        <fullName evidence="2">GTP cyclohydrolase II</fullName>
    </submittedName>
</protein>
<dbReference type="EMBL" id="BKCP01006737">
    <property type="protein sequence ID" value="GER43775.1"/>
    <property type="molecule type" value="Genomic_DNA"/>
</dbReference>
<dbReference type="Proteomes" id="UP000325081">
    <property type="component" value="Unassembled WGS sequence"/>
</dbReference>
<name>A0A5A7QER5_STRAF</name>
<feature type="region of interest" description="Disordered" evidence="1">
    <location>
        <begin position="1"/>
        <end position="99"/>
    </location>
</feature>
<reference evidence="3" key="1">
    <citation type="journal article" date="2019" name="Curr. Biol.">
        <title>Genome Sequence of Striga asiatica Provides Insight into the Evolution of Plant Parasitism.</title>
        <authorList>
            <person name="Yoshida S."/>
            <person name="Kim S."/>
            <person name="Wafula E.K."/>
            <person name="Tanskanen J."/>
            <person name="Kim Y.M."/>
            <person name="Honaas L."/>
            <person name="Yang Z."/>
            <person name="Spallek T."/>
            <person name="Conn C.E."/>
            <person name="Ichihashi Y."/>
            <person name="Cheong K."/>
            <person name="Cui S."/>
            <person name="Der J.P."/>
            <person name="Gundlach H."/>
            <person name="Jiao Y."/>
            <person name="Hori C."/>
            <person name="Ishida J.K."/>
            <person name="Kasahara H."/>
            <person name="Kiba T."/>
            <person name="Kim M.S."/>
            <person name="Koo N."/>
            <person name="Laohavisit A."/>
            <person name="Lee Y.H."/>
            <person name="Lumba S."/>
            <person name="McCourt P."/>
            <person name="Mortimer J.C."/>
            <person name="Mutuku J.M."/>
            <person name="Nomura T."/>
            <person name="Sasaki-Sekimoto Y."/>
            <person name="Seto Y."/>
            <person name="Wang Y."/>
            <person name="Wakatake T."/>
            <person name="Sakakibara H."/>
            <person name="Demura T."/>
            <person name="Yamaguchi S."/>
            <person name="Yoneyama K."/>
            <person name="Manabe R.I."/>
            <person name="Nelson D.C."/>
            <person name="Schulman A.H."/>
            <person name="Timko M.P."/>
            <person name="dePamphilis C.W."/>
            <person name="Choi D."/>
            <person name="Shirasu K."/>
        </authorList>
    </citation>
    <scope>NUCLEOTIDE SEQUENCE [LARGE SCALE GENOMIC DNA]</scope>
    <source>
        <strain evidence="3">cv. UVA1</strain>
    </source>
</reference>
<keyword evidence="3" id="KW-1185">Reference proteome</keyword>
<evidence type="ECO:0000313" key="2">
    <source>
        <dbReference type="EMBL" id="GER43775.1"/>
    </source>
</evidence>
<accession>A0A5A7QER5</accession>
<sequence length="111" mass="11730">MNLVAKGEHDGLQRKTEGNGFTVKRGKSGGGDGRNGTKGEKECGKDVENGDEEMGLGVWSGDSGNGVEVVKHGGKRDGEEKESREGQEMARVGGDHAPGFREYLPEAWAVG</sequence>
<evidence type="ECO:0000313" key="3">
    <source>
        <dbReference type="Proteomes" id="UP000325081"/>
    </source>
</evidence>
<feature type="compositionally biased region" description="Basic and acidic residues" evidence="1">
    <location>
        <begin position="1"/>
        <end position="17"/>
    </location>
</feature>